<evidence type="ECO:0000256" key="6">
    <source>
        <dbReference type="ARBA" id="ARBA00023128"/>
    </source>
</evidence>
<dbReference type="GeneID" id="63787603"/>
<evidence type="ECO:0000313" key="11">
    <source>
        <dbReference type="Proteomes" id="UP000193685"/>
    </source>
</evidence>
<dbReference type="STRING" id="56484.A0A1Y2FNN7"/>
<comment type="subcellular location">
    <subcellularLocation>
        <location evidence="1">Mitochondrion matrix</location>
    </subcellularLocation>
</comment>
<dbReference type="PANTHER" id="PTHR46749">
    <property type="entry name" value="COMPLEX III ASSEMBLY FACTOR LYRM7"/>
    <property type="match status" value="1"/>
</dbReference>
<name>A0A1Y2FNN7_PROLT</name>
<evidence type="ECO:0000256" key="5">
    <source>
        <dbReference type="ARBA" id="ARBA00022946"/>
    </source>
</evidence>
<organism evidence="10 11">
    <name type="scientific">Protomyces lactucae-debilis</name>
    <dbReference type="NCBI Taxonomy" id="2754530"/>
    <lineage>
        <taxon>Eukaryota</taxon>
        <taxon>Fungi</taxon>
        <taxon>Dikarya</taxon>
        <taxon>Ascomycota</taxon>
        <taxon>Taphrinomycotina</taxon>
        <taxon>Taphrinomycetes</taxon>
        <taxon>Taphrinales</taxon>
        <taxon>Protomycetaceae</taxon>
        <taxon>Protomyces</taxon>
    </lineage>
</organism>
<accession>A0A1Y2FNN7</accession>
<reference evidence="10 11" key="1">
    <citation type="submission" date="2016-07" db="EMBL/GenBank/DDBJ databases">
        <title>Pervasive Adenine N6-methylation of Active Genes in Fungi.</title>
        <authorList>
            <consortium name="DOE Joint Genome Institute"/>
            <person name="Mondo S.J."/>
            <person name="Dannebaum R.O."/>
            <person name="Kuo R.C."/>
            <person name="Labutti K."/>
            <person name="Haridas S."/>
            <person name="Kuo A."/>
            <person name="Salamov A."/>
            <person name="Ahrendt S.R."/>
            <person name="Lipzen A."/>
            <person name="Sullivan W."/>
            <person name="Andreopoulos W.B."/>
            <person name="Clum A."/>
            <person name="Lindquist E."/>
            <person name="Daum C."/>
            <person name="Ramamoorthy G.K."/>
            <person name="Gryganskyi A."/>
            <person name="Culley D."/>
            <person name="Magnuson J.K."/>
            <person name="James T.Y."/>
            <person name="O'Malley M.A."/>
            <person name="Stajich J.E."/>
            <person name="Spatafora J.W."/>
            <person name="Visel A."/>
            <person name="Grigoriev I.V."/>
        </authorList>
    </citation>
    <scope>NUCLEOTIDE SEQUENCE [LARGE SCALE GENOMIC DNA]</scope>
    <source>
        <strain evidence="10 11">12-1054</strain>
    </source>
</reference>
<dbReference type="GO" id="GO:0034551">
    <property type="term" value="P:mitochondrial respiratory chain complex III assembly"/>
    <property type="evidence" value="ECO:0007669"/>
    <property type="project" value="InterPro"/>
</dbReference>
<feature type="compositionally biased region" description="Basic and acidic residues" evidence="9">
    <location>
        <begin position="97"/>
        <end position="109"/>
    </location>
</feature>
<comment type="similarity">
    <text evidence="2">Belongs to the complex I LYR family. MZM1 subfamily.</text>
</comment>
<feature type="region of interest" description="Disordered" evidence="9">
    <location>
        <begin position="97"/>
        <end position="119"/>
    </location>
</feature>
<dbReference type="OMA" id="KYKLRIH"/>
<evidence type="ECO:0000313" key="10">
    <source>
        <dbReference type="EMBL" id="ORY85612.1"/>
    </source>
</evidence>
<evidence type="ECO:0000256" key="1">
    <source>
        <dbReference type="ARBA" id="ARBA00004305"/>
    </source>
</evidence>
<dbReference type="RefSeq" id="XP_040727094.1">
    <property type="nucleotide sequence ID" value="XM_040871004.1"/>
</dbReference>
<dbReference type="PANTHER" id="PTHR46749:SF1">
    <property type="entry name" value="COMPLEX III ASSEMBLY FACTOR LYRM7"/>
    <property type="match status" value="1"/>
</dbReference>
<evidence type="ECO:0000256" key="8">
    <source>
        <dbReference type="ARBA" id="ARBA00025268"/>
    </source>
</evidence>
<dbReference type="AlphaFoldDB" id="A0A1Y2FNN7"/>
<sequence>MSGIQAYRNLIRSAQIAFKGDAPILTAARQEIRKNFDSARSMSPDEQAIKLEHAKEVAKILRTNVVQGKRKADAAAAEEGSETYKLRIHKDIELGDNESIKKAKSKEAAAGRSGGCQGQ</sequence>
<evidence type="ECO:0000256" key="2">
    <source>
        <dbReference type="ARBA" id="ARBA00009949"/>
    </source>
</evidence>
<comment type="caution">
    <text evidence="10">The sequence shown here is derived from an EMBL/GenBank/DDBJ whole genome shotgun (WGS) entry which is preliminary data.</text>
</comment>
<dbReference type="InterPro" id="IPR050435">
    <property type="entry name" value="MZM1/LYRM7"/>
</dbReference>
<dbReference type="GO" id="GO:0005759">
    <property type="term" value="C:mitochondrial matrix"/>
    <property type="evidence" value="ECO:0007669"/>
    <property type="project" value="UniProtKB-SubCell"/>
</dbReference>
<dbReference type="Proteomes" id="UP000193685">
    <property type="component" value="Unassembled WGS sequence"/>
</dbReference>
<dbReference type="InterPro" id="IPR045298">
    <property type="entry name" value="Complex1_LYR_LYRM7"/>
</dbReference>
<evidence type="ECO:0000256" key="4">
    <source>
        <dbReference type="ARBA" id="ARBA00015108"/>
    </source>
</evidence>
<proteinExistence type="inferred from homology"/>
<evidence type="ECO:0000256" key="9">
    <source>
        <dbReference type="SAM" id="MobiDB-lite"/>
    </source>
</evidence>
<keyword evidence="6" id="KW-0496">Mitochondrion</keyword>
<dbReference type="OrthoDB" id="529194at2759"/>
<evidence type="ECO:0000256" key="3">
    <source>
        <dbReference type="ARBA" id="ARBA00011589"/>
    </source>
</evidence>
<comment type="function">
    <text evidence="8">Assembly factor required for Rieske Fe-S protein RIP1 incorporation into the cytochrome b-c1 (CIII) complex. Functions as a chaperone, binding to this subunit within the mitochondrial matrix and stabilizing it prior to its translocation and insertion into the late CIII dimeric intermediate within the mitochondrial inner membrane. Modulates the mitochondrial matrix zinc pool.</text>
</comment>
<comment type="subunit">
    <text evidence="3">Interacts with RIP1.</text>
</comment>
<keyword evidence="7" id="KW-0143">Chaperone</keyword>
<dbReference type="EMBL" id="MCFI01000004">
    <property type="protein sequence ID" value="ORY85612.1"/>
    <property type="molecule type" value="Genomic_DNA"/>
</dbReference>
<protein>
    <recommendedName>
        <fullName evidence="4">Mitochondrial zinc maintenance protein 1, mitochondrial</fullName>
    </recommendedName>
</protein>
<keyword evidence="5" id="KW-0809">Transit peptide</keyword>
<dbReference type="CDD" id="cd20267">
    <property type="entry name" value="Complex1_LYR_LYRM7"/>
    <property type="match status" value="1"/>
</dbReference>
<gene>
    <name evidence="10" type="ORF">BCR37DRAFT_391381</name>
</gene>
<dbReference type="GO" id="GO:0044183">
    <property type="term" value="F:protein folding chaperone"/>
    <property type="evidence" value="ECO:0007669"/>
    <property type="project" value="TreeGrafter"/>
</dbReference>
<evidence type="ECO:0000256" key="7">
    <source>
        <dbReference type="ARBA" id="ARBA00023186"/>
    </source>
</evidence>
<keyword evidence="11" id="KW-1185">Reference proteome</keyword>